<keyword evidence="4 9" id="KW-0812">Transmembrane</keyword>
<evidence type="ECO:0000313" key="10">
    <source>
        <dbReference type="EMBL" id="KAK7114767.1"/>
    </source>
</evidence>
<evidence type="ECO:0000256" key="7">
    <source>
        <dbReference type="ARBA" id="ARBA00023136"/>
    </source>
</evidence>
<dbReference type="PANTHER" id="PTHR13505">
    <property type="entry name" value="TRANSMEMBRANE PROTEIN 208"/>
    <property type="match status" value="1"/>
</dbReference>
<dbReference type="Pfam" id="PF05620">
    <property type="entry name" value="TMEM208_SND2"/>
    <property type="match status" value="1"/>
</dbReference>
<dbReference type="PANTHER" id="PTHR13505:SF7">
    <property type="entry name" value="TRANSMEMBRANE PROTEIN 208"/>
    <property type="match status" value="1"/>
</dbReference>
<dbReference type="AlphaFoldDB" id="A0AAN9GN47"/>
<feature type="transmembrane region" description="Helical" evidence="9">
    <location>
        <begin position="120"/>
        <end position="146"/>
    </location>
</feature>
<keyword evidence="12" id="KW-1185">Reference proteome</keyword>
<evidence type="ECO:0000256" key="3">
    <source>
        <dbReference type="ARBA" id="ARBA00015033"/>
    </source>
</evidence>
<keyword evidence="7 9" id="KW-0472">Membrane</keyword>
<reference evidence="10 12" key="1">
    <citation type="submission" date="2024-02" db="EMBL/GenBank/DDBJ databases">
        <title>Chromosome-scale genome assembly of the rough periwinkle Littorina saxatilis.</title>
        <authorList>
            <person name="De Jode A."/>
            <person name="Faria R."/>
            <person name="Formenti G."/>
            <person name="Sims Y."/>
            <person name="Smith T.P."/>
            <person name="Tracey A."/>
            <person name="Wood J.M.D."/>
            <person name="Zagrodzka Z.B."/>
            <person name="Johannesson K."/>
            <person name="Butlin R.K."/>
            <person name="Leder E.H."/>
        </authorList>
    </citation>
    <scope>NUCLEOTIDE SEQUENCE [LARGE SCALE GENOMIC DNA]</scope>
    <source>
        <strain evidence="10">Snail1</strain>
        <tissue evidence="10">Muscle</tissue>
    </source>
</reference>
<sequence length="173" mass="19946">MPPKGKQGTRGQKLIVEENKTTLVFYKYILLAANGVFFSVYFLFFWEQFTKLPIVMTMMALSLTLGSYKFMSSMARATYNQGTLVDSGVDLNMEAGMAEHLKDIVLLTSAVQTLSLISNYFWFLLLLAPLRAFYMLWVNILGPWFFAEAPQENPAEDKKAKKMERKMKRLQQR</sequence>
<evidence type="ECO:0000256" key="6">
    <source>
        <dbReference type="ARBA" id="ARBA00022989"/>
    </source>
</evidence>
<organism evidence="10 12">
    <name type="scientific">Littorina saxatilis</name>
    <dbReference type="NCBI Taxonomy" id="31220"/>
    <lineage>
        <taxon>Eukaryota</taxon>
        <taxon>Metazoa</taxon>
        <taxon>Spiralia</taxon>
        <taxon>Lophotrochozoa</taxon>
        <taxon>Mollusca</taxon>
        <taxon>Gastropoda</taxon>
        <taxon>Caenogastropoda</taxon>
        <taxon>Littorinimorpha</taxon>
        <taxon>Littorinoidea</taxon>
        <taxon>Littorinidae</taxon>
        <taxon>Littorina</taxon>
    </lineage>
</organism>
<dbReference type="EMBL" id="JBAMIC010000001">
    <property type="protein sequence ID" value="KAK7114770.1"/>
    <property type="molecule type" value="Genomic_DNA"/>
</dbReference>
<comment type="subcellular location">
    <subcellularLocation>
        <location evidence="1">Endoplasmic reticulum membrane</location>
        <topology evidence="1">Multi-pass membrane protein</topology>
    </subcellularLocation>
</comment>
<evidence type="ECO:0000256" key="5">
    <source>
        <dbReference type="ARBA" id="ARBA00022824"/>
    </source>
</evidence>
<dbReference type="GO" id="GO:0005789">
    <property type="term" value="C:endoplasmic reticulum membrane"/>
    <property type="evidence" value="ECO:0007669"/>
    <property type="project" value="UniProtKB-SubCell"/>
</dbReference>
<feature type="transmembrane region" description="Helical" evidence="9">
    <location>
        <begin position="52"/>
        <end position="71"/>
    </location>
</feature>
<evidence type="ECO:0000313" key="11">
    <source>
        <dbReference type="EMBL" id="KAK7114770.1"/>
    </source>
</evidence>
<name>A0AAN9GN47_9CAEN</name>
<dbReference type="EMBL" id="JBAMIC010000001">
    <property type="protein sequence ID" value="KAK7114767.1"/>
    <property type="molecule type" value="Genomic_DNA"/>
</dbReference>
<keyword evidence="5" id="KW-0256">Endoplasmic reticulum</keyword>
<accession>A0AAN9GN47</accession>
<comment type="caution">
    <text evidence="10">The sequence shown here is derived from an EMBL/GenBank/DDBJ whole genome shotgun (WGS) entry which is preliminary data.</text>
</comment>
<protein>
    <recommendedName>
        <fullName evidence="3">Transmembrane protein 208</fullName>
    </recommendedName>
</protein>
<evidence type="ECO:0000256" key="9">
    <source>
        <dbReference type="SAM" id="Phobius"/>
    </source>
</evidence>
<comment type="similarity">
    <text evidence="2">Belongs to the TMEM208 family.</text>
</comment>
<evidence type="ECO:0000256" key="8">
    <source>
        <dbReference type="SAM" id="MobiDB-lite"/>
    </source>
</evidence>
<feature type="region of interest" description="Disordered" evidence="8">
    <location>
        <begin position="152"/>
        <end position="173"/>
    </location>
</feature>
<dbReference type="GO" id="GO:0005773">
    <property type="term" value="C:vacuole"/>
    <property type="evidence" value="ECO:0007669"/>
    <property type="project" value="GOC"/>
</dbReference>
<gene>
    <name evidence="10" type="ORF">V1264_000771</name>
    <name evidence="11" type="ORF">V1264_000774</name>
</gene>
<dbReference type="Proteomes" id="UP001374579">
    <property type="component" value="Unassembled WGS sequence"/>
</dbReference>
<dbReference type="GO" id="GO:0006624">
    <property type="term" value="P:vacuolar protein processing"/>
    <property type="evidence" value="ECO:0007669"/>
    <property type="project" value="TreeGrafter"/>
</dbReference>
<evidence type="ECO:0000313" key="12">
    <source>
        <dbReference type="Proteomes" id="UP001374579"/>
    </source>
</evidence>
<feature type="transmembrane region" description="Helical" evidence="9">
    <location>
        <begin position="28"/>
        <end position="46"/>
    </location>
</feature>
<keyword evidence="6 9" id="KW-1133">Transmembrane helix</keyword>
<evidence type="ECO:0000256" key="1">
    <source>
        <dbReference type="ARBA" id="ARBA00004477"/>
    </source>
</evidence>
<feature type="compositionally biased region" description="Basic residues" evidence="8">
    <location>
        <begin position="160"/>
        <end position="173"/>
    </location>
</feature>
<dbReference type="InterPro" id="IPR008506">
    <property type="entry name" value="SND2/TMEM208"/>
</dbReference>
<evidence type="ECO:0000256" key="4">
    <source>
        <dbReference type="ARBA" id="ARBA00022692"/>
    </source>
</evidence>
<evidence type="ECO:0000256" key="2">
    <source>
        <dbReference type="ARBA" id="ARBA00009950"/>
    </source>
</evidence>
<proteinExistence type="inferred from homology"/>